<evidence type="ECO:0000313" key="2">
    <source>
        <dbReference type="Proteomes" id="UP000597762"/>
    </source>
</evidence>
<proteinExistence type="predicted"/>
<comment type="caution">
    <text evidence="1">The sequence shown here is derived from an EMBL/GenBank/DDBJ whole genome shotgun (WGS) entry which is preliminary data.</text>
</comment>
<accession>A0A812CAD6</accession>
<keyword evidence="2" id="KW-1185">Reference proteome</keyword>
<dbReference type="AlphaFoldDB" id="A0A812CAD6"/>
<reference evidence="1" key="1">
    <citation type="submission" date="2021-01" db="EMBL/GenBank/DDBJ databases">
        <authorList>
            <person name="Li R."/>
            <person name="Bekaert M."/>
        </authorList>
    </citation>
    <scope>NUCLEOTIDE SEQUENCE</scope>
    <source>
        <strain evidence="1">Farmed</strain>
    </source>
</reference>
<gene>
    <name evidence="1" type="ORF">SPHA_31464</name>
</gene>
<sequence>MKRKTTEEQSKWKQSVQEKENLVEKAEKWLVDLVDTDDDKKEVVSRIESLRAELFLRLHESFAPVEEGHFVVTFPEWRQRSLQQLEKEMVDITIETWHPGKLKLQSELRLQDSIVWIHSFAVSDEDDHVFVVDGSNDLIKEFGETGEFVNQSLFKNEGKKFFLKDICRLFNDILAVCGVLWSRGPSPPPSKFHPSLSSSTLNCFLLSSLFSLPSPSPATFSLSLYLLMFIKDQPTFSRWIHFARNNTKKKTFFLVSEIQRKTNFPEVKSKQNQIFHFD</sequence>
<dbReference type="EMBL" id="CAHIKZ030001293">
    <property type="protein sequence ID" value="CAE1258962.1"/>
    <property type="molecule type" value="Genomic_DNA"/>
</dbReference>
<evidence type="ECO:0000313" key="1">
    <source>
        <dbReference type="EMBL" id="CAE1258962.1"/>
    </source>
</evidence>
<dbReference type="Proteomes" id="UP000597762">
    <property type="component" value="Unassembled WGS sequence"/>
</dbReference>
<protein>
    <submittedName>
        <fullName evidence="1">Uncharacterized protein</fullName>
    </submittedName>
</protein>
<organism evidence="1 2">
    <name type="scientific">Acanthosepion pharaonis</name>
    <name type="common">Pharaoh cuttlefish</name>
    <name type="synonym">Sepia pharaonis</name>
    <dbReference type="NCBI Taxonomy" id="158019"/>
    <lineage>
        <taxon>Eukaryota</taxon>
        <taxon>Metazoa</taxon>
        <taxon>Spiralia</taxon>
        <taxon>Lophotrochozoa</taxon>
        <taxon>Mollusca</taxon>
        <taxon>Cephalopoda</taxon>
        <taxon>Coleoidea</taxon>
        <taxon>Decapodiformes</taxon>
        <taxon>Sepiida</taxon>
        <taxon>Sepiina</taxon>
        <taxon>Sepiidae</taxon>
        <taxon>Acanthosepion</taxon>
    </lineage>
</organism>
<name>A0A812CAD6_ACAPH</name>